<keyword evidence="4" id="KW-1185">Reference proteome</keyword>
<dbReference type="Proteomes" id="UP000556026">
    <property type="component" value="Unassembled WGS sequence"/>
</dbReference>
<sequence>MLGEKILKQLNTTEEELIGHLNNDVLEIFSTMVGGGVLSSKKAETESHFNDSVSAMVGFAGGYNGMIAINASRKQALRFAAQMLGMEVDECEDEMADALGEIANMIGGSFKHHFVKDGHEVKLSTPSVISGGEYEMTVCSLPDTLTLQFETAEESFTVSLYLETD</sequence>
<organism evidence="3 4">
    <name type="scientific">Geomonas silvestris</name>
    <dbReference type="NCBI Taxonomy" id="2740184"/>
    <lineage>
        <taxon>Bacteria</taxon>
        <taxon>Pseudomonadati</taxon>
        <taxon>Thermodesulfobacteriota</taxon>
        <taxon>Desulfuromonadia</taxon>
        <taxon>Geobacterales</taxon>
        <taxon>Geobacteraceae</taxon>
        <taxon>Geomonas</taxon>
    </lineage>
</organism>
<dbReference type="RefSeq" id="WP_183353470.1">
    <property type="nucleotide sequence ID" value="NZ_BLXX01000002.1"/>
</dbReference>
<reference evidence="4" key="1">
    <citation type="submission" date="2020-06" db="EMBL/GenBank/DDBJ databases">
        <title>Draft genomic sequence of Geomonas sp. Red330.</title>
        <authorList>
            <person name="Itoh H."/>
            <person name="Zhenxing X."/>
            <person name="Ushijima N."/>
            <person name="Masuda Y."/>
            <person name="Shiratori Y."/>
            <person name="Senoo K."/>
        </authorList>
    </citation>
    <scope>NUCLEOTIDE SEQUENCE [LARGE SCALE GENOMIC DNA]</scope>
    <source>
        <strain evidence="4">Red330</strain>
    </source>
</reference>
<feature type="domain" description="Chemotaxis phosphatase CheX-like" evidence="2">
    <location>
        <begin position="53"/>
        <end position="149"/>
    </location>
</feature>
<protein>
    <submittedName>
        <fullName evidence="3">Chemotaxis protein CheX</fullName>
    </submittedName>
</protein>
<dbReference type="InterPro" id="IPR028051">
    <property type="entry name" value="CheX-like_dom"/>
</dbReference>
<proteinExistence type="predicted"/>
<dbReference type="Pfam" id="PF13690">
    <property type="entry name" value="CheX"/>
    <property type="match status" value="1"/>
</dbReference>
<dbReference type="GO" id="GO:0006935">
    <property type="term" value="P:chemotaxis"/>
    <property type="evidence" value="ECO:0007669"/>
    <property type="project" value="UniProtKB-KW"/>
</dbReference>
<dbReference type="InterPro" id="IPR028976">
    <property type="entry name" value="CheC-like_sf"/>
</dbReference>
<evidence type="ECO:0000313" key="3">
    <source>
        <dbReference type="EMBL" id="GFO58615.1"/>
    </source>
</evidence>
<dbReference type="CDD" id="cd17906">
    <property type="entry name" value="CheX"/>
    <property type="match status" value="1"/>
</dbReference>
<accession>A0A6V8MF41</accession>
<gene>
    <name evidence="3" type="primary">cheX40H</name>
    <name evidence="3" type="ORF">GMST_09400</name>
</gene>
<evidence type="ECO:0000256" key="1">
    <source>
        <dbReference type="ARBA" id="ARBA00022500"/>
    </source>
</evidence>
<dbReference type="PANTHER" id="PTHR39452">
    <property type="entry name" value="CHEY-P PHOSPHATASE CHEX"/>
    <property type="match status" value="1"/>
</dbReference>
<dbReference type="InterPro" id="IPR038756">
    <property type="entry name" value="CheX-like"/>
</dbReference>
<evidence type="ECO:0000259" key="2">
    <source>
        <dbReference type="Pfam" id="PF13690"/>
    </source>
</evidence>
<dbReference type="Gene3D" id="3.40.1550.10">
    <property type="entry name" value="CheC-like"/>
    <property type="match status" value="1"/>
</dbReference>
<dbReference type="SUPFAM" id="SSF103039">
    <property type="entry name" value="CheC-like"/>
    <property type="match status" value="1"/>
</dbReference>
<dbReference type="EMBL" id="BLXX01000002">
    <property type="protein sequence ID" value="GFO58615.1"/>
    <property type="molecule type" value="Genomic_DNA"/>
</dbReference>
<dbReference type="PANTHER" id="PTHR39452:SF1">
    <property type="entry name" value="CHEY-P PHOSPHATASE CHEX"/>
    <property type="match status" value="1"/>
</dbReference>
<keyword evidence="1" id="KW-0145">Chemotaxis</keyword>
<evidence type="ECO:0000313" key="4">
    <source>
        <dbReference type="Proteomes" id="UP000556026"/>
    </source>
</evidence>
<dbReference type="AlphaFoldDB" id="A0A6V8MF41"/>
<name>A0A6V8MF41_9BACT</name>
<comment type="caution">
    <text evidence="3">The sequence shown here is derived from an EMBL/GenBank/DDBJ whole genome shotgun (WGS) entry which is preliminary data.</text>
</comment>